<organism evidence="1 2">
    <name type="scientific">Gordonia iterans</name>
    <dbReference type="NCBI Taxonomy" id="1004901"/>
    <lineage>
        <taxon>Bacteria</taxon>
        <taxon>Bacillati</taxon>
        <taxon>Actinomycetota</taxon>
        <taxon>Actinomycetes</taxon>
        <taxon>Mycobacteriales</taxon>
        <taxon>Gordoniaceae</taxon>
        <taxon>Gordonia</taxon>
    </lineage>
</organism>
<protein>
    <submittedName>
        <fullName evidence="1">Uncharacterized protein</fullName>
    </submittedName>
</protein>
<dbReference type="Proteomes" id="UP000239814">
    <property type="component" value="Chromosome"/>
</dbReference>
<evidence type="ECO:0000313" key="2">
    <source>
        <dbReference type="Proteomes" id="UP000239814"/>
    </source>
</evidence>
<reference evidence="1 2" key="1">
    <citation type="submission" date="2018-03" db="EMBL/GenBank/DDBJ databases">
        <title>Characteristics and genome of n-alkane degrading marine bacteria Gordonia iterans isolated from crude oil contaminated in Tae-an, South Korea.</title>
        <authorList>
            <person name="Lee S.-S."/>
            <person name="Kim H."/>
        </authorList>
    </citation>
    <scope>NUCLEOTIDE SEQUENCE [LARGE SCALE GENOMIC DNA]</scope>
    <source>
        <strain evidence="1 2">Co17</strain>
    </source>
</reference>
<sequence>MEIYGAWGAVLPGDTRAQMAVVGSDGQFAVIYRTGDGEWDSLAAAFDEEAARRTADLVTKMTGMPEHLRIGGDGIGSGVDTDHPGVEWVVPTAVLDDPDPIVRITGPGTDRLWAVPSTDGEVLGLLNPDGDPREIAEFSSVDAADAFIGMVDALFGLNGSRGFSDRTDD</sequence>
<dbReference type="AlphaFoldDB" id="A0A2S0KKD8"/>
<accession>A0A2S0KKD8</accession>
<gene>
    <name evidence="1" type="ORF">C6V83_09430</name>
</gene>
<dbReference type="KEGG" id="git:C6V83_09430"/>
<evidence type="ECO:0000313" key="1">
    <source>
        <dbReference type="EMBL" id="AVM02139.1"/>
    </source>
</evidence>
<dbReference type="OrthoDB" id="4375665at2"/>
<proteinExistence type="predicted"/>
<name>A0A2S0KKD8_9ACTN</name>
<keyword evidence="2" id="KW-1185">Reference proteome</keyword>
<dbReference type="EMBL" id="CP027433">
    <property type="protein sequence ID" value="AVM02139.1"/>
    <property type="molecule type" value="Genomic_DNA"/>
</dbReference>